<dbReference type="EMBL" id="JBGOOT010000002">
    <property type="protein sequence ID" value="MEZ8194290.1"/>
    <property type="molecule type" value="Genomic_DNA"/>
</dbReference>
<dbReference type="Proteomes" id="UP001569153">
    <property type="component" value="Unassembled WGS sequence"/>
</dbReference>
<sequence>MKNELELRDYFAARAMDIVLSETVDMVPASYWDWIKSVLHEYAGLTWISYEMIKVPNVYEHASVRCYEYADAMLEARKRKISSENS</sequence>
<dbReference type="RefSeq" id="WP_371729850.1">
    <property type="nucleotide sequence ID" value="NZ_JBGOOT010000002.1"/>
</dbReference>
<comment type="caution">
    <text evidence="1">The sequence shown here is derived from an EMBL/GenBank/DDBJ whole genome shotgun (WGS) entry which is preliminary data.</text>
</comment>
<reference evidence="1 2" key="1">
    <citation type="submission" date="2024-06" db="EMBL/GenBank/DDBJ databases">
        <authorList>
            <person name="Steensen K."/>
            <person name="Seneca J."/>
            <person name="Bartlau N."/>
            <person name="Yu A.X."/>
            <person name="Polz M.F."/>
        </authorList>
    </citation>
    <scope>NUCLEOTIDE SEQUENCE [LARGE SCALE GENOMIC DNA]</scope>
    <source>
        <strain evidence="1 2">FF146</strain>
    </source>
</reference>
<organism evidence="1 2">
    <name type="scientific">Vibrio cortegadensis</name>
    <dbReference type="NCBI Taxonomy" id="1328770"/>
    <lineage>
        <taxon>Bacteria</taxon>
        <taxon>Pseudomonadati</taxon>
        <taxon>Pseudomonadota</taxon>
        <taxon>Gammaproteobacteria</taxon>
        <taxon>Vibrionales</taxon>
        <taxon>Vibrionaceae</taxon>
        <taxon>Vibrio</taxon>
    </lineage>
</organism>
<evidence type="ECO:0000313" key="2">
    <source>
        <dbReference type="Proteomes" id="UP001569153"/>
    </source>
</evidence>
<accession>A0ABV4M3I8</accession>
<proteinExistence type="predicted"/>
<protein>
    <submittedName>
        <fullName evidence="1">Uncharacterized protein</fullName>
    </submittedName>
</protein>
<gene>
    <name evidence="1" type="ORF">ACED38_05230</name>
</gene>
<name>A0ABV4M3I8_9VIBR</name>
<keyword evidence="2" id="KW-1185">Reference proteome</keyword>
<evidence type="ECO:0000313" key="1">
    <source>
        <dbReference type="EMBL" id="MEZ8194290.1"/>
    </source>
</evidence>